<keyword evidence="5" id="KW-1185">Reference proteome</keyword>
<proteinExistence type="inferred from homology"/>
<dbReference type="AlphaFoldDB" id="A0A1X0NSF2"/>
<keyword evidence="2" id="KW-0175">Coiled coil</keyword>
<name>A0A1X0NSF2_9TRYP</name>
<gene>
    <name evidence="4" type="ORF">TM35_000212380</name>
</gene>
<evidence type="ECO:0000313" key="4">
    <source>
        <dbReference type="EMBL" id="ORC87632.1"/>
    </source>
</evidence>
<comment type="similarity">
    <text evidence="1">Belongs to the taxilin family.</text>
</comment>
<dbReference type="OrthoDB" id="264184at2759"/>
<accession>A0A1X0NSF2</accession>
<protein>
    <submittedName>
        <fullName evidence="4">Uncharacterized protein</fullName>
    </submittedName>
</protein>
<feature type="compositionally biased region" description="Polar residues" evidence="3">
    <location>
        <begin position="1"/>
        <end position="11"/>
    </location>
</feature>
<dbReference type="Proteomes" id="UP000192257">
    <property type="component" value="Unassembled WGS sequence"/>
</dbReference>
<evidence type="ECO:0000256" key="2">
    <source>
        <dbReference type="SAM" id="Coils"/>
    </source>
</evidence>
<feature type="coiled-coil region" evidence="2">
    <location>
        <begin position="283"/>
        <end position="352"/>
    </location>
</feature>
<dbReference type="GeneID" id="39986868"/>
<evidence type="ECO:0000313" key="5">
    <source>
        <dbReference type="Proteomes" id="UP000192257"/>
    </source>
</evidence>
<comment type="caution">
    <text evidence="4">The sequence shown here is derived from an EMBL/GenBank/DDBJ whole genome shotgun (WGS) entry which is preliminary data.</text>
</comment>
<dbReference type="VEuPathDB" id="TriTrypDB:TM35_000212380"/>
<organism evidence="4 5">
    <name type="scientific">Trypanosoma theileri</name>
    <dbReference type="NCBI Taxonomy" id="67003"/>
    <lineage>
        <taxon>Eukaryota</taxon>
        <taxon>Discoba</taxon>
        <taxon>Euglenozoa</taxon>
        <taxon>Kinetoplastea</taxon>
        <taxon>Metakinetoplastina</taxon>
        <taxon>Trypanosomatida</taxon>
        <taxon>Trypanosomatidae</taxon>
        <taxon>Trypanosoma</taxon>
    </lineage>
</organism>
<evidence type="ECO:0000256" key="3">
    <source>
        <dbReference type="SAM" id="MobiDB-lite"/>
    </source>
</evidence>
<feature type="coiled-coil region" evidence="2">
    <location>
        <begin position="128"/>
        <end position="241"/>
    </location>
</feature>
<feature type="region of interest" description="Disordered" evidence="3">
    <location>
        <begin position="1"/>
        <end position="36"/>
    </location>
</feature>
<dbReference type="GO" id="GO:0019905">
    <property type="term" value="F:syntaxin binding"/>
    <property type="evidence" value="ECO:0007669"/>
    <property type="project" value="InterPro"/>
</dbReference>
<dbReference type="InterPro" id="IPR026183">
    <property type="entry name" value="Taxilin_fam"/>
</dbReference>
<dbReference type="RefSeq" id="XP_028881698.1">
    <property type="nucleotide sequence ID" value="XM_029027088.1"/>
</dbReference>
<reference evidence="4 5" key="1">
    <citation type="submission" date="2017-03" db="EMBL/GenBank/DDBJ databases">
        <title>An alternative strategy for trypanosome survival in the mammalian bloodstream revealed through genome and transcriptome analysis of the ubiquitous bovine parasite Trypanosoma (Megatrypanum) theileri.</title>
        <authorList>
            <person name="Kelly S."/>
            <person name="Ivens A."/>
            <person name="Mott A."/>
            <person name="O'Neill E."/>
            <person name="Emms D."/>
            <person name="Macleod O."/>
            <person name="Voorheis P."/>
            <person name="Matthews J."/>
            <person name="Matthews K."/>
            <person name="Carrington M."/>
        </authorList>
    </citation>
    <scope>NUCLEOTIDE SEQUENCE [LARGE SCALE GENOMIC DNA]</scope>
    <source>
        <strain evidence="4">Edinburgh</strain>
    </source>
</reference>
<evidence type="ECO:0000256" key="1">
    <source>
        <dbReference type="ARBA" id="ARBA00009550"/>
    </source>
</evidence>
<dbReference type="EMBL" id="NBCO01000021">
    <property type="protein sequence ID" value="ORC87632.1"/>
    <property type="molecule type" value="Genomic_DNA"/>
</dbReference>
<sequence length="356" mass="41068">MEVDQSCNNANEVVAESTEVIKSSENVPPANPPTTEDSAVEALRQIQEDQKFEAETRAMVKTLLAEKGESHVQSMLQSEIQIVKKKESEIAATKKKVASVVRDIGDLQLEIRRIIEARTEAERVCKVLQEAMKRRAALTEEAVKEMEQHRRGVEEKVENNVNDIRSKCDERKKEAETIIEENEHLREEVAKQKKSFDDAYASYQQSWKEREVHVEELMRTFREVSKETELLEARLALLRRERQVAQEGSVVLQQQIDMYNTRFSEFGNSHSVDDVERIAAQQRMEGEARITQLESEKKEANELRLKFDKETASWRAALAVAKREWTKVEKAKLAAERQCRLAQERARQNEKKSESG</sequence>
<dbReference type="Pfam" id="PF09728">
    <property type="entry name" value="Taxilin"/>
    <property type="match status" value="1"/>
</dbReference>